<feature type="non-terminal residue" evidence="2">
    <location>
        <position position="484"/>
    </location>
</feature>
<sequence>MASSLSTAVLELPAGKMPLLHEGETSQAQLRQFEVHAKNYFSLKKVAAADHVAHVIGCFRNFRVTDELEIESERAAALALDFKKFMDKIRGYLLPSDWERRLRQQVNQRKQGTNETFTKFATAVRSANSLLINTPSYVDDARIRTILEANMVPDLIDDLIDDDKAVGESDFTAWLNIVKHIDDKRLCDIAAEERERAKRERNTSNTNDERPAKRNRRDENTAPSSSSTNAAGGKRCPKLTEAERDLLNANHGCTKCRVPFVAHADDRDKSCDFPAAAGYKTVTRAVIDAAAAALTAEQRKQFGVAPAKTKPVAAVLDAAAVAATGFASADEGDVDDSDDSSDNESDLSRRVSEPHLFWDFRMEGPMSNLPIHLRGLIDDGAHLVIIHEDVVEALGLRRFRLHKPQPVSVAMNNDSPITLTEYVKFRALSTDMSYETNTVPALIAPNLCAPVILGLPFLVRNHIVVDHEARTAIDKRTNYSLLDP</sequence>
<dbReference type="InterPro" id="IPR021109">
    <property type="entry name" value="Peptidase_aspartic_dom_sf"/>
</dbReference>
<protein>
    <submittedName>
        <fullName evidence="2">Uncharacterized protein</fullName>
    </submittedName>
</protein>
<organism evidence="2 3">
    <name type="scientific">Mycena alexandri</name>
    <dbReference type="NCBI Taxonomy" id="1745969"/>
    <lineage>
        <taxon>Eukaryota</taxon>
        <taxon>Fungi</taxon>
        <taxon>Dikarya</taxon>
        <taxon>Basidiomycota</taxon>
        <taxon>Agaricomycotina</taxon>
        <taxon>Agaricomycetes</taxon>
        <taxon>Agaricomycetidae</taxon>
        <taxon>Agaricales</taxon>
        <taxon>Marasmiineae</taxon>
        <taxon>Mycenaceae</taxon>
        <taxon>Mycena</taxon>
    </lineage>
</organism>
<feature type="compositionally biased region" description="Acidic residues" evidence="1">
    <location>
        <begin position="330"/>
        <end position="345"/>
    </location>
</feature>
<feature type="region of interest" description="Disordered" evidence="1">
    <location>
        <begin position="194"/>
        <end position="236"/>
    </location>
</feature>
<dbReference type="EMBL" id="JARJCM010000133">
    <property type="protein sequence ID" value="KAJ7026827.1"/>
    <property type="molecule type" value="Genomic_DNA"/>
</dbReference>
<evidence type="ECO:0000256" key="1">
    <source>
        <dbReference type="SAM" id="MobiDB-lite"/>
    </source>
</evidence>
<comment type="caution">
    <text evidence="2">The sequence shown here is derived from an EMBL/GenBank/DDBJ whole genome shotgun (WGS) entry which is preliminary data.</text>
</comment>
<name>A0AAD6WVK0_9AGAR</name>
<dbReference type="CDD" id="cd00303">
    <property type="entry name" value="retropepsin_like"/>
    <property type="match status" value="1"/>
</dbReference>
<feature type="compositionally biased region" description="Basic and acidic residues" evidence="1">
    <location>
        <begin position="194"/>
        <end position="220"/>
    </location>
</feature>
<dbReference type="AlphaFoldDB" id="A0AAD6WVK0"/>
<evidence type="ECO:0000313" key="2">
    <source>
        <dbReference type="EMBL" id="KAJ7026827.1"/>
    </source>
</evidence>
<gene>
    <name evidence="2" type="ORF">C8F04DRAFT_103772</name>
</gene>
<keyword evidence="3" id="KW-1185">Reference proteome</keyword>
<feature type="region of interest" description="Disordered" evidence="1">
    <location>
        <begin position="329"/>
        <end position="348"/>
    </location>
</feature>
<dbReference type="Proteomes" id="UP001218188">
    <property type="component" value="Unassembled WGS sequence"/>
</dbReference>
<accession>A0AAD6WVK0</accession>
<evidence type="ECO:0000313" key="3">
    <source>
        <dbReference type="Proteomes" id="UP001218188"/>
    </source>
</evidence>
<dbReference type="Gene3D" id="2.40.70.10">
    <property type="entry name" value="Acid Proteases"/>
    <property type="match status" value="1"/>
</dbReference>
<reference evidence="2" key="1">
    <citation type="submission" date="2023-03" db="EMBL/GenBank/DDBJ databases">
        <title>Massive genome expansion in bonnet fungi (Mycena s.s.) driven by repeated elements and novel gene families across ecological guilds.</title>
        <authorList>
            <consortium name="Lawrence Berkeley National Laboratory"/>
            <person name="Harder C.B."/>
            <person name="Miyauchi S."/>
            <person name="Viragh M."/>
            <person name="Kuo A."/>
            <person name="Thoen E."/>
            <person name="Andreopoulos B."/>
            <person name="Lu D."/>
            <person name="Skrede I."/>
            <person name="Drula E."/>
            <person name="Henrissat B."/>
            <person name="Morin E."/>
            <person name="Kohler A."/>
            <person name="Barry K."/>
            <person name="LaButti K."/>
            <person name="Morin E."/>
            <person name="Salamov A."/>
            <person name="Lipzen A."/>
            <person name="Mereny Z."/>
            <person name="Hegedus B."/>
            <person name="Baldrian P."/>
            <person name="Stursova M."/>
            <person name="Weitz H."/>
            <person name="Taylor A."/>
            <person name="Grigoriev I.V."/>
            <person name="Nagy L.G."/>
            <person name="Martin F."/>
            <person name="Kauserud H."/>
        </authorList>
    </citation>
    <scope>NUCLEOTIDE SEQUENCE</scope>
    <source>
        <strain evidence="2">CBHHK200</strain>
    </source>
</reference>
<proteinExistence type="predicted"/>